<reference evidence="2 3" key="1">
    <citation type="submission" date="2018-01" db="EMBL/GenBank/DDBJ databases">
        <authorList>
            <person name="Gaut B.S."/>
            <person name="Morton B.R."/>
            <person name="Clegg M.T."/>
            <person name="Duvall M.R."/>
        </authorList>
    </citation>
    <scope>NUCLEOTIDE SEQUENCE [LARGE SCALE GENOMIC DNA]</scope>
    <source>
        <strain evidence="2">GP69</strain>
    </source>
</reference>
<dbReference type="Pfam" id="PF14393">
    <property type="entry name" value="DUF4422"/>
    <property type="match status" value="1"/>
</dbReference>
<dbReference type="OrthoDB" id="9798746at2"/>
<protein>
    <recommendedName>
        <fullName evidence="1">DUF4422 domain-containing protein</fullName>
    </recommendedName>
</protein>
<dbReference type="EMBL" id="OFSM01000001">
    <property type="protein sequence ID" value="SOY27515.1"/>
    <property type="molecule type" value="Genomic_DNA"/>
</dbReference>
<evidence type="ECO:0000259" key="1">
    <source>
        <dbReference type="Pfam" id="PF14393"/>
    </source>
</evidence>
<feature type="domain" description="DUF4422" evidence="1">
    <location>
        <begin position="248"/>
        <end position="461"/>
    </location>
</feature>
<name>A0A2K4ZAM2_9FIRM</name>
<dbReference type="Gene3D" id="3.40.50.720">
    <property type="entry name" value="NAD(P)-binding Rossmann-like Domain"/>
    <property type="match status" value="1"/>
</dbReference>
<accession>A0A2K4ZAM2</accession>
<dbReference type="AlphaFoldDB" id="A0A2K4ZAM2"/>
<sequence length="476" mass="56590">MKRIVIYARGRLLNRYIKNIKWKEVIVIADKSAESGEIYKNKAVIHPDNLVRYQYDYIAVFSDRYFDEIYAELVGSYYIPAAKIISWRAVTGVNIPKFEFANFLQKYLNSDNFVSILDCHPSPIYQTFMTKESLSEKIVRLDRIGQCGCPVMKNLYDHKYMDLANVDFSFYDLALLWEKPEPMEIIGQIMGKSRSCLILMNYAEAIEWDIDNKVNILKQYGNVQLLKNNLGCIIKIEKKSAEKQFNTRIYVVTHKKYNIKNDDLYKPICVGDNYYNETYLSEKNGDNISALNEKINECTALYWIWKNTKEEYIGLNHYRRYFYDSNMRICGNFLCKETIERQFEKYDILLPSLSRTYYVLEEIRRSVSDEETFKRGYEIIRSRIEEQQPDYIAAFDSVMHGHREYICNLFVMKRDIFEAYCEWLFSFLIDVANQMDVSRCTGNSRRVIGFFAERMLTVWLFRQDLRIKELPILKLF</sequence>
<dbReference type="Proteomes" id="UP000236311">
    <property type="component" value="Unassembled WGS sequence"/>
</dbReference>
<dbReference type="RefSeq" id="WP_103237635.1">
    <property type="nucleotide sequence ID" value="NZ_JANJZD010000016.1"/>
</dbReference>
<evidence type="ECO:0000313" key="3">
    <source>
        <dbReference type="Proteomes" id="UP000236311"/>
    </source>
</evidence>
<proteinExistence type="predicted"/>
<keyword evidence="3" id="KW-1185">Reference proteome</keyword>
<organism evidence="2 3">
    <name type="scientific">Acetatifactor muris</name>
    <dbReference type="NCBI Taxonomy" id="879566"/>
    <lineage>
        <taxon>Bacteria</taxon>
        <taxon>Bacillati</taxon>
        <taxon>Bacillota</taxon>
        <taxon>Clostridia</taxon>
        <taxon>Lachnospirales</taxon>
        <taxon>Lachnospiraceae</taxon>
        <taxon>Acetatifactor</taxon>
    </lineage>
</organism>
<gene>
    <name evidence="2" type="ORF">AMURIS_00219</name>
</gene>
<evidence type="ECO:0000313" key="2">
    <source>
        <dbReference type="EMBL" id="SOY27515.1"/>
    </source>
</evidence>
<dbReference type="InterPro" id="IPR025536">
    <property type="entry name" value="DUF4422"/>
</dbReference>